<protein>
    <submittedName>
        <fullName evidence="3">Sortase (Surface protein transpeptidase)</fullName>
    </submittedName>
</protein>
<evidence type="ECO:0000313" key="3">
    <source>
        <dbReference type="EMBL" id="SJZ52331.1"/>
    </source>
</evidence>
<feature type="transmembrane region" description="Helical" evidence="2">
    <location>
        <begin position="12"/>
        <end position="35"/>
    </location>
</feature>
<evidence type="ECO:0000256" key="2">
    <source>
        <dbReference type="SAM" id="Phobius"/>
    </source>
</evidence>
<dbReference type="SUPFAM" id="SSF63817">
    <property type="entry name" value="Sortase"/>
    <property type="match status" value="1"/>
</dbReference>
<keyword evidence="4" id="KW-1185">Reference proteome</keyword>
<dbReference type="InterPro" id="IPR005754">
    <property type="entry name" value="Sortase"/>
</dbReference>
<keyword evidence="1" id="KW-0378">Hydrolase</keyword>
<reference evidence="4" key="1">
    <citation type="submission" date="2017-02" db="EMBL/GenBank/DDBJ databases">
        <authorList>
            <person name="Varghese N."/>
            <person name="Submissions S."/>
        </authorList>
    </citation>
    <scope>NUCLEOTIDE SEQUENCE [LARGE SCALE GENOMIC DNA]</scope>
    <source>
        <strain evidence="4">ATCC 51222</strain>
    </source>
</reference>
<dbReference type="OrthoDB" id="165822at2"/>
<gene>
    <name evidence="3" type="ORF">SAMN02745114_00847</name>
</gene>
<dbReference type="InterPro" id="IPR023365">
    <property type="entry name" value="Sortase_dom-sf"/>
</dbReference>
<proteinExistence type="predicted"/>
<dbReference type="STRING" id="290054.SAMN02745114_00847"/>
<dbReference type="RefSeq" id="WP_078768335.1">
    <property type="nucleotide sequence ID" value="NZ_FUWW01000007.1"/>
</dbReference>
<dbReference type="AlphaFoldDB" id="A0A1T4LCE8"/>
<keyword evidence="2" id="KW-0812">Transmembrane</keyword>
<keyword evidence="2" id="KW-1133">Transmembrane helix</keyword>
<evidence type="ECO:0000256" key="1">
    <source>
        <dbReference type="ARBA" id="ARBA00022801"/>
    </source>
</evidence>
<name>A0A1T4LCE8_9FIRM</name>
<evidence type="ECO:0000313" key="4">
    <source>
        <dbReference type="Proteomes" id="UP000190657"/>
    </source>
</evidence>
<dbReference type="Pfam" id="PF04203">
    <property type="entry name" value="Sortase"/>
    <property type="match status" value="1"/>
</dbReference>
<dbReference type="Gene3D" id="2.40.260.10">
    <property type="entry name" value="Sortase"/>
    <property type="match status" value="1"/>
</dbReference>
<sequence length="207" mass="23755">MNRLKSSYIKRAVVYPLLVLATLIIIATIVVPKFIESLPVATDKVHAVTQYNVEDYDMFPTKYKDFSDLKHNRFVGWLSSEDVALGCAITYDSENEKTMATSLLKGSTEPWNDGCVMIIGKNTDAEFRNLHKAEIGDTVDIEFYENSTYSYKISRVEHIVSRDEIKELKKKNSLLMCLPYKDFEKENSYFYTVYIADLIGERGAENE</sequence>
<dbReference type="GO" id="GO:0016787">
    <property type="term" value="F:hydrolase activity"/>
    <property type="evidence" value="ECO:0007669"/>
    <property type="project" value="UniProtKB-KW"/>
</dbReference>
<organism evidence="3 4">
    <name type="scientific">Eubacterium coprostanoligenes</name>
    <dbReference type="NCBI Taxonomy" id="290054"/>
    <lineage>
        <taxon>Bacteria</taxon>
        <taxon>Bacillati</taxon>
        <taxon>Bacillota</taxon>
        <taxon>Clostridia</taxon>
        <taxon>Eubacteriales</taxon>
        <taxon>Eubacteriaceae</taxon>
        <taxon>Eubacterium</taxon>
    </lineage>
</organism>
<keyword evidence="2" id="KW-0472">Membrane</keyword>
<dbReference type="EMBL" id="FUWW01000007">
    <property type="protein sequence ID" value="SJZ52331.1"/>
    <property type="molecule type" value="Genomic_DNA"/>
</dbReference>
<dbReference type="Proteomes" id="UP000190657">
    <property type="component" value="Unassembled WGS sequence"/>
</dbReference>
<accession>A0A1T4LCE8</accession>